<keyword evidence="4" id="KW-0391">Immunity</keyword>
<dbReference type="Gene3D" id="1.25.40.10">
    <property type="entry name" value="Tetratricopeptide repeat domain"/>
    <property type="match status" value="3"/>
</dbReference>
<dbReference type="GO" id="GO:0051607">
    <property type="term" value="P:defense response to virus"/>
    <property type="evidence" value="ECO:0007669"/>
    <property type="project" value="UniProtKB-KW"/>
</dbReference>
<keyword evidence="1" id="KW-0399">Innate immunity</keyword>
<dbReference type="GO" id="GO:0005829">
    <property type="term" value="C:cytosol"/>
    <property type="evidence" value="ECO:0007669"/>
    <property type="project" value="TreeGrafter"/>
</dbReference>
<accession>A0A2U3YK10</accession>
<evidence type="ECO:0000256" key="3">
    <source>
        <dbReference type="ARBA" id="ARBA00022803"/>
    </source>
</evidence>
<keyword evidence="5" id="KW-0051">Antiviral defense</keyword>
<dbReference type="InterPro" id="IPR019734">
    <property type="entry name" value="TPR_rpt"/>
</dbReference>
<dbReference type="Pfam" id="PF13176">
    <property type="entry name" value="TPR_7"/>
    <property type="match status" value="1"/>
</dbReference>
<evidence type="ECO:0000256" key="2">
    <source>
        <dbReference type="ARBA" id="ARBA00022737"/>
    </source>
</evidence>
<dbReference type="RefSeq" id="XP_006743928.1">
    <property type="nucleotide sequence ID" value="XM_006743865.2"/>
</dbReference>
<dbReference type="GO" id="GO:0045087">
    <property type="term" value="P:innate immune response"/>
    <property type="evidence" value="ECO:0007669"/>
    <property type="project" value="UniProtKB-KW"/>
</dbReference>
<dbReference type="GO" id="GO:0003723">
    <property type="term" value="F:RNA binding"/>
    <property type="evidence" value="ECO:0007669"/>
    <property type="project" value="TreeGrafter"/>
</dbReference>
<dbReference type="Proteomes" id="UP000245341">
    <property type="component" value="Unplaced"/>
</dbReference>
<feature type="repeat" description="TPR" evidence="7">
    <location>
        <begin position="502"/>
        <end position="535"/>
    </location>
</feature>
<dbReference type="Pfam" id="PF13181">
    <property type="entry name" value="TPR_8"/>
    <property type="match status" value="3"/>
</dbReference>
<gene>
    <name evidence="9" type="primary">IFIT1B</name>
</gene>
<evidence type="ECO:0000256" key="1">
    <source>
        <dbReference type="ARBA" id="ARBA00022588"/>
    </source>
</evidence>
<keyword evidence="2" id="KW-0677">Repeat</keyword>
<dbReference type="CTD" id="439996"/>
<reference evidence="9" key="1">
    <citation type="submission" date="2025-08" db="UniProtKB">
        <authorList>
            <consortium name="RefSeq"/>
        </authorList>
    </citation>
    <scope>IDENTIFICATION</scope>
    <source>
        <tissue evidence="9">Liver</tissue>
    </source>
</reference>
<organism evidence="8 9">
    <name type="scientific">Leptonychotes weddellii</name>
    <name type="common">Weddell seal</name>
    <name type="synonym">Otaria weddellii</name>
    <dbReference type="NCBI Taxonomy" id="9713"/>
    <lineage>
        <taxon>Eukaryota</taxon>
        <taxon>Metazoa</taxon>
        <taxon>Chordata</taxon>
        <taxon>Craniata</taxon>
        <taxon>Vertebrata</taxon>
        <taxon>Euteleostomi</taxon>
        <taxon>Mammalia</taxon>
        <taxon>Eutheria</taxon>
        <taxon>Laurasiatheria</taxon>
        <taxon>Carnivora</taxon>
        <taxon>Caniformia</taxon>
        <taxon>Pinnipedia</taxon>
        <taxon>Phocidae</taxon>
        <taxon>Monachinae</taxon>
        <taxon>Lobodontini</taxon>
        <taxon>Leptonychotes</taxon>
    </lineage>
</organism>
<evidence type="ECO:0000313" key="9">
    <source>
        <dbReference type="RefSeq" id="XP_006743928.1"/>
    </source>
</evidence>
<keyword evidence="8" id="KW-1185">Reference proteome</keyword>
<proteinExistence type="inferred from homology"/>
<dbReference type="KEGG" id="lww:102739916"/>
<sequence length="539" mass="61860">MGKCTPLTMACRITSKHGKSPEKRKQVISESQDISDKSKTVSLLDPDNLSHRYYKSMLRKTLSLVRFDKSNGNPLEESLVQLRCHFTWELLVEDIELPDLENRILDEIDFLDTKYNVGIHNLLAYVKHLAGQNQEALRGLREAEGLIQQERAAQSDARRLVTWGNYAWLYYHMGRPEEAQAYLDKVENTCKEFEAPSRYRVECPQMDCEEGWALLKCGGKSYERAQACFEKALAVDPENPEFSTGYAIATYRLDVFNKATQVSEAFCLQTLKEAIRLNPEDAYIKALLALKLQDVGQEAEGEKYIEEALTNMSSQTYVFRYAAKFYRRKGSLDKALRLLKMALRATPSSAFLHHQIGLCYRAQMIKIKRAANWQPRGQVREDVHRLVHLAISEIQKTLMIRPTFELAYVVLADMYAEIGQYTKAEDTFQKVLCMKIINDHLQQVIHYCYGHFQDLHKISVDKAITHYVKGLKIKTASGTREKILTALEKLAKRQVHQNVRMVESLSILGFIHKLKGEVSEALECYEKALRLAADFNTVI</sequence>
<dbReference type="FunFam" id="1.25.40.10:FF:000036">
    <property type="entry name" value="interferon-induced protein with tetratricopeptide repeats 5"/>
    <property type="match status" value="1"/>
</dbReference>
<evidence type="ECO:0000256" key="4">
    <source>
        <dbReference type="ARBA" id="ARBA00022859"/>
    </source>
</evidence>
<feature type="repeat" description="TPR" evidence="7">
    <location>
        <begin position="316"/>
        <end position="349"/>
    </location>
</feature>
<dbReference type="OrthoDB" id="10043504at2759"/>
<name>A0A2U3YK10_LEPWE</name>
<dbReference type="PANTHER" id="PTHR10271">
    <property type="entry name" value="INTERFERON-INDUCED PROTEIN WITH TETRATRICOPEPTIDE REPEATS"/>
    <property type="match status" value="1"/>
</dbReference>
<evidence type="ECO:0000256" key="5">
    <source>
        <dbReference type="ARBA" id="ARBA00023118"/>
    </source>
</evidence>
<evidence type="ECO:0000256" key="6">
    <source>
        <dbReference type="ARBA" id="ARBA00038336"/>
    </source>
</evidence>
<dbReference type="InterPro" id="IPR011990">
    <property type="entry name" value="TPR-like_helical_dom_sf"/>
</dbReference>
<evidence type="ECO:0000313" key="8">
    <source>
        <dbReference type="Proteomes" id="UP000245341"/>
    </source>
</evidence>
<evidence type="ECO:0000256" key="7">
    <source>
        <dbReference type="PROSITE-ProRule" id="PRU00339"/>
    </source>
</evidence>
<dbReference type="PANTHER" id="PTHR10271:SF16">
    <property type="entry name" value="INTERFERON-INDUCED PROTEIN WITH TETRATRICOPEPTIDE REPEATS 1B"/>
    <property type="match status" value="1"/>
</dbReference>
<comment type="similarity">
    <text evidence="6">Belongs to the IFIT family.</text>
</comment>
<keyword evidence="3 7" id="KW-0802">TPR repeat</keyword>
<feature type="repeat" description="TPR" evidence="7">
    <location>
        <begin position="405"/>
        <end position="438"/>
    </location>
</feature>
<protein>
    <submittedName>
        <fullName evidence="9">Interferon-induced protein with tetratricopeptide repeats 1B</fullName>
    </submittedName>
</protein>
<dbReference type="SMART" id="SM00028">
    <property type="entry name" value="TPR"/>
    <property type="match status" value="6"/>
</dbReference>
<dbReference type="SUPFAM" id="SSF48452">
    <property type="entry name" value="TPR-like"/>
    <property type="match status" value="3"/>
</dbReference>
<dbReference type="AlphaFoldDB" id="A0A2U3YK10"/>
<dbReference type="GeneID" id="102739916"/>
<dbReference type="PROSITE" id="PS50005">
    <property type="entry name" value="TPR"/>
    <property type="match status" value="3"/>
</dbReference>
<dbReference type="STRING" id="9713.A0A2U3YK10"/>